<gene>
    <name evidence="2" type="ordered locus">A2cp1_2130</name>
</gene>
<evidence type="ECO:0000313" key="2">
    <source>
        <dbReference type="EMBL" id="ACL65470.1"/>
    </source>
</evidence>
<evidence type="ECO:0000256" key="1">
    <source>
        <dbReference type="SAM" id="MobiDB-lite"/>
    </source>
</evidence>
<feature type="compositionally biased region" description="Basic and acidic residues" evidence="1">
    <location>
        <begin position="1"/>
        <end position="16"/>
    </location>
</feature>
<dbReference type="KEGG" id="acp:A2cp1_2130"/>
<evidence type="ECO:0000313" key="3">
    <source>
        <dbReference type="Proteomes" id="UP000007089"/>
    </source>
</evidence>
<dbReference type="RefSeq" id="WP_012633321.1">
    <property type="nucleotide sequence ID" value="NC_011891.1"/>
</dbReference>
<keyword evidence="3" id="KW-1185">Reference proteome</keyword>
<proteinExistence type="predicted"/>
<organism evidence="2 3">
    <name type="scientific">Anaeromyxobacter dehalogenans (strain ATCC BAA-258 / DSM 21875 / 2CP-1)</name>
    <dbReference type="NCBI Taxonomy" id="455488"/>
    <lineage>
        <taxon>Bacteria</taxon>
        <taxon>Pseudomonadati</taxon>
        <taxon>Myxococcota</taxon>
        <taxon>Myxococcia</taxon>
        <taxon>Myxococcales</taxon>
        <taxon>Cystobacterineae</taxon>
        <taxon>Anaeromyxobacteraceae</taxon>
        <taxon>Anaeromyxobacter</taxon>
    </lineage>
</organism>
<dbReference type="EMBL" id="CP001359">
    <property type="protein sequence ID" value="ACL65470.1"/>
    <property type="molecule type" value="Genomic_DNA"/>
</dbReference>
<name>B8J964_ANAD2</name>
<dbReference type="HOGENOM" id="CLU_3131639_0_0_7"/>
<reference evidence="2" key="1">
    <citation type="submission" date="2009-01" db="EMBL/GenBank/DDBJ databases">
        <title>Complete sequence of Anaeromyxobacter dehalogenans 2CP-1.</title>
        <authorList>
            <consortium name="US DOE Joint Genome Institute"/>
            <person name="Lucas S."/>
            <person name="Copeland A."/>
            <person name="Lapidus A."/>
            <person name="Glavina del Rio T."/>
            <person name="Dalin E."/>
            <person name="Tice H."/>
            <person name="Bruce D."/>
            <person name="Goodwin L."/>
            <person name="Pitluck S."/>
            <person name="Saunders E."/>
            <person name="Brettin T."/>
            <person name="Detter J.C."/>
            <person name="Han C."/>
            <person name="Larimer F."/>
            <person name="Land M."/>
            <person name="Hauser L."/>
            <person name="Kyrpides N."/>
            <person name="Ovchinnikova G."/>
            <person name="Beliaev A.S."/>
            <person name="Richardson P."/>
        </authorList>
    </citation>
    <scope>NUCLEOTIDE SEQUENCE</scope>
    <source>
        <strain evidence="2">2CP-1</strain>
    </source>
</reference>
<dbReference type="Proteomes" id="UP000007089">
    <property type="component" value="Chromosome"/>
</dbReference>
<accession>B8J964</accession>
<feature type="region of interest" description="Disordered" evidence="1">
    <location>
        <begin position="1"/>
        <end position="49"/>
    </location>
</feature>
<protein>
    <submittedName>
        <fullName evidence="2">Uncharacterized protein</fullName>
    </submittedName>
</protein>
<sequence length="49" mass="5300">MANESKKQPKLEEARRRWGTAEILSGNPTTNPQPAPEAPAAAQETRKAA</sequence>
<dbReference type="AlphaFoldDB" id="B8J964"/>